<sequence length="647" mass="72941">MDDLQTVSFIDLLARCVQRCVVDWKLFCYRQSNDGSYVYNHARTGIIQFTRAQREIFLKLYVLYQFSLHMPKLEKVINATHAFEGYLEKCGREMSLNIRKVQSTDLVTPPPNTALAVDLLSTGTYTRMPTMLAQLAHAAKTNTVPLPPLSDEDADLTIERIYSEYRYMFNSAKCKDRGVKMECRNGQCILSHDGMFNIALIYDFCVWQALVAVPLVLDRLGCSTDGDIRNTFLVLIMYAVNIYNHEKRGNVFDSVFHCANVFASKLVMERLRTQAGDYRALRLTVIDYRMYVSTDPEHNLITCTEVSLSEGELLTLEVHSFPGFKDGSITGLTLKFSMDHLGDITFEVIELPLLTESCIIEHRLDQWLDRVAALLEQYQLDKLGVDGNFFMNYATGALNIAGLSIPFSLQESHVLTKVLQVREVLMECTKRIGMTPGQDVPIEALRQCWLWEPCQKCYTDNDSLIPTQAEPGDTSYNIEISEDPVSLSDKLKEATCDFWVYLCERPGAVHGAVGYKLEQSSELDNPDTGLLLTIGTHDEHIIGNKLLVTYGTSALGVLPLTAEYQQYTSTRKFLLTFLKFATQLADVSGFQAQPISPGDTQINAMFESCEVIFNSNQTCVIRYEGSRSEFTSHKEAADALRSMLTGI</sequence>
<dbReference type="RefSeq" id="XP_001611604.1">
    <property type="nucleotide sequence ID" value="XM_001611554.1"/>
</dbReference>
<dbReference type="STRING" id="5865.A7ANA2"/>
<feature type="domain" description="Mediator complex subunit MED14 N-terminal" evidence="2">
    <location>
        <begin position="7"/>
        <end position="202"/>
    </location>
</feature>
<dbReference type="GO" id="GO:0003712">
    <property type="term" value="F:transcription coregulator activity"/>
    <property type="evidence" value="ECO:0007669"/>
    <property type="project" value="UniProtKB-UniRule"/>
</dbReference>
<reference evidence="3 4" key="1">
    <citation type="journal article" date="2007" name="PLoS Pathog.">
        <title>Genome sequence of Babesia bovis and comparative analysis of apicomplexan hemoprotozoa.</title>
        <authorList>
            <person name="Brayton K.A."/>
            <person name="Lau A.O.T."/>
            <person name="Herndon D.R."/>
            <person name="Hannick L."/>
            <person name="Kappmeyer L.S."/>
            <person name="Berens S.J."/>
            <person name="Bidwell S.L."/>
            <person name="Brown W.C."/>
            <person name="Crabtree J."/>
            <person name="Fadrosh D."/>
            <person name="Feldblum T."/>
            <person name="Forberger H.A."/>
            <person name="Haas B.J."/>
            <person name="Howell J.M."/>
            <person name="Khouri H."/>
            <person name="Koo H."/>
            <person name="Mann D.J."/>
            <person name="Norimine J."/>
            <person name="Paulsen I.T."/>
            <person name="Radune D."/>
            <person name="Ren Q."/>
            <person name="Smith R.K. Jr."/>
            <person name="Suarez C.E."/>
            <person name="White O."/>
            <person name="Wortman J.R."/>
            <person name="Knowles D.P. Jr."/>
            <person name="McElwain T.F."/>
            <person name="Nene V.M."/>
        </authorList>
    </citation>
    <scope>NUCLEOTIDE SEQUENCE [LARGE SCALE GENOMIC DNA]</scope>
    <source>
        <strain evidence="3">T2Bo</strain>
    </source>
</reference>
<keyword evidence="1" id="KW-0804">Transcription</keyword>
<evidence type="ECO:0000259" key="2">
    <source>
        <dbReference type="Pfam" id="PF08638"/>
    </source>
</evidence>
<organism evidence="3 4">
    <name type="scientific">Babesia bovis</name>
    <dbReference type="NCBI Taxonomy" id="5865"/>
    <lineage>
        <taxon>Eukaryota</taxon>
        <taxon>Sar</taxon>
        <taxon>Alveolata</taxon>
        <taxon>Apicomplexa</taxon>
        <taxon>Aconoidasida</taxon>
        <taxon>Piroplasmida</taxon>
        <taxon>Babesiidae</taxon>
        <taxon>Babesia</taxon>
    </lineage>
</organism>
<comment type="similarity">
    <text evidence="1">Belongs to the Mediator complex subunit 14 family.</text>
</comment>
<reference evidence="4" key="3">
    <citation type="journal article" date="2021" name="Int. J. Parasitol.">
        <title>Comparative analysis of gene expression between Babesia bovis blood stages and kinetes allowed by improved genome annotation.</title>
        <authorList>
            <person name="Ueti M.W."/>
            <person name="Johnson W.C."/>
            <person name="Kappmeyer L.S."/>
            <person name="Herndon D.R."/>
            <person name="Mousel M.R."/>
            <person name="Reif K.E."/>
            <person name="Taus N.S."/>
            <person name="Ifeonu O.O."/>
            <person name="Silva J.C."/>
            <person name="Suarez C.E."/>
            <person name="Brayton K.A."/>
        </authorList>
    </citation>
    <scope>NUCLEOTIDE SEQUENCE [LARGE SCALE GENOMIC DNA]</scope>
</reference>
<dbReference type="OMA" id="CVQRCVV"/>
<name>A7ANA2_BABBO</name>
<keyword evidence="1" id="KW-0010">Activator</keyword>
<comment type="subcellular location">
    <subcellularLocation>
        <location evidence="1">Nucleus</location>
    </subcellularLocation>
</comment>
<comment type="function">
    <text evidence="1">Component of the Mediator complex, a coactivator involved in the regulated transcription of nearly all RNA polymerase II-dependent genes. Mediator functions as a bridge to convey information from gene-specific regulatory proteins to the basal RNA polymerase II transcription machinery. Mediator is recruited to promoters by direct interactions with regulatory proteins and serves as a scaffold for the assembly of a functional preinitiation complex with RNA polymerase II and the general transcription factors.</text>
</comment>
<keyword evidence="1" id="KW-0805">Transcription regulation</keyword>
<accession>A7ANA2</accession>
<dbReference type="InParanoid" id="A7ANA2"/>
<dbReference type="InterPro" id="IPR055122">
    <property type="entry name" value="Med14_N"/>
</dbReference>
<evidence type="ECO:0000256" key="1">
    <source>
        <dbReference type="RuleBase" id="RU365082"/>
    </source>
</evidence>
<dbReference type="GeneID" id="5479853"/>
<dbReference type="VEuPathDB" id="PiroplasmaDB:BBOV_III004730"/>
<gene>
    <name evidence="3" type="ORF">BBOV_III004730</name>
</gene>
<dbReference type="Proteomes" id="UP000002173">
    <property type="component" value="Unassembled WGS sequence"/>
</dbReference>
<dbReference type="KEGG" id="bbo:BBOV_III004730"/>
<proteinExistence type="inferred from homology"/>
<dbReference type="EMBL" id="AAXT01000001">
    <property type="protein sequence ID" value="EDO08036.1"/>
    <property type="molecule type" value="Genomic_DNA"/>
</dbReference>
<protein>
    <recommendedName>
        <fullName evidence="1">Mediator of RNA polymerase II transcription subunit 14</fullName>
    </recommendedName>
    <alternativeName>
        <fullName evidence="1">Mediator complex subunit 14</fullName>
    </alternativeName>
</protein>
<evidence type="ECO:0000313" key="3">
    <source>
        <dbReference type="EMBL" id="EDO08036.1"/>
    </source>
</evidence>
<dbReference type="eggNOG" id="ENOG502SG2J">
    <property type="taxonomic scope" value="Eukaryota"/>
</dbReference>
<dbReference type="GO" id="GO:0016592">
    <property type="term" value="C:mediator complex"/>
    <property type="evidence" value="ECO:0007669"/>
    <property type="project" value="UniProtKB-UniRule"/>
</dbReference>
<dbReference type="Pfam" id="PF08638">
    <property type="entry name" value="Med14"/>
    <property type="match status" value="1"/>
</dbReference>
<comment type="subunit">
    <text evidence="1">Component of the Mediator complex.</text>
</comment>
<dbReference type="AlphaFoldDB" id="A7ANA2"/>
<reference evidence="4" key="2">
    <citation type="journal article" date="2020" name="Data Brief">
        <title>Transcriptome dataset of Babesia bovis life stages within vertebrate and invertebrate hosts.</title>
        <authorList>
            <person name="Ueti M.W."/>
            <person name="Johnson W.C."/>
            <person name="Kappmeyer L.S."/>
            <person name="Herndon D.R."/>
            <person name="Mousel M.R."/>
            <person name="Reif K.E."/>
            <person name="Taus N.S."/>
            <person name="Ifeonu O.O."/>
            <person name="Silva J.C."/>
            <person name="Suarez C.E."/>
            <person name="Brayton K.A."/>
        </authorList>
    </citation>
    <scope>NUCLEOTIDE SEQUENCE [LARGE SCALE GENOMIC DNA]</scope>
</reference>
<keyword evidence="1" id="KW-0539">Nucleus</keyword>
<evidence type="ECO:0000313" key="4">
    <source>
        <dbReference type="Proteomes" id="UP000002173"/>
    </source>
</evidence>
<comment type="caution">
    <text evidence="3">The sequence shown here is derived from an EMBL/GenBank/DDBJ whole genome shotgun (WGS) entry which is preliminary data.</text>
</comment>
<keyword evidence="4" id="KW-1185">Reference proteome</keyword>